<reference evidence="1" key="1">
    <citation type="submission" date="2021-02" db="EMBL/GenBank/DDBJ databases">
        <authorList>
            <person name="Nowell W R."/>
        </authorList>
    </citation>
    <scope>NUCLEOTIDE SEQUENCE</scope>
</reference>
<accession>A0A822F1D2</accession>
<sequence>MLIIGHSEKAINDRLNSLRYGRVRRGKQNAVKAFFTYGSVPDISLSPWYHVPNEFDI</sequence>
<name>A0A822F1D2_9BILA</name>
<dbReference type="EMBL" id="CAJOBR010077314">
    <property type="protein sequence ID" value="CAF5114841.1"/>
    <property type="molecule type" value="Genomic_DNA"/>
</dbReference>
<evidence type="ECO:0000313" key="1">
    <source>
        <dbReference type="EMBL" id="CAF5114841.1"/>
    </source>
</evidence>
<gene>
    <name evidence="1" type="ORF">QYT958_LOCUS45692</name>
</gene>
<organism evidence="1 2">
    <name type="scientific">Rotaria socialis</name>
    <dbReference type="NCBI Taxonomy" id="392032"/>
    <lineage>
        <taxon>Eukaryota</taxon>
        <taxon>Metazoa</taxon>
        <taxon>Spiralia</taxon>
        <taxon>Gnathifera</taxon>
        <taxon>Rotifera</taxon>
        <taxon>Eurotatoria</taxon>
        <taxon>Bdelloidea</taxon>
        <taxon>Philodinida</taxon>
        <taxon>Philodinidae</taxon>
        <taxon>Rotaria</taxon>
    </lineage>
</organism>
<protein>
    <submittedName>
        <fullName evidence="1">Uncharacterized protein</fullName>
    </submittedName>
</protein>
<comment type="caution">
    <text evidence="1">The sequence shown here is derived from an EMBL/GenBank/DDBJ whole genome shotgun (WGS) entry which is preliminary data.</text>
</comment>
<dbReference type="Proteomes" id="UP000663848">
    <property type="component" value="Unassembled WGS sequence"/>
</dbReference>
<evidence type="ECO:0000313" key="2">
    <source>
        <dbReference type="Proteomes" id="UP000663848"/>
    </source>
</evidence>
<feature type="non-terminal residue" evidence="1">
    <location>
        <position position="57"/>
    </location>
</feature>
<dbReference type="AlphaFoldDB" id="A0A822F1D2"/>
<feature type="non-terminal residue" evidence="1">
    <location>
        <position position="1"/>
    </location>
</feature>
<proteinExistence type="predicted"/>